<proteinExistence type="predicted"/>
<reference evidence="1" key="1">
    <citation type="submission" date="2021-02" db="EMBL/GenBank/DDBJ databases">
        <authorList>
            <person name="Nowell W R."/>
        </authorList>
    </citation>
    <scope>NUCLEOTIDE SEQUENCE</scope>
</reference>
<dbReference type="Proteomes" id="UP000663852">
    <property type="component" value="Unassembled WGS sequence"/>
</dbReference>
<gene>
    <name evidence="1" type="ORF">EDS130_LOCUS38415</name>
</gene>
<evidence type="ECO:0000313" key="2">
    <source>
        <dbReference type="Proteomes" id="UP000663852"/>
    </source>
</evidence>
<dbReference type="EMBL" id="CAJNOJ010000400">
    <property type="protein sequence ID" value="CAF1434268.1"/>
    <property type="molecule type" value="Genomic_DNA"/>
</dbReference>
<evidence type="ECO:0000313" key="1">
    <source>
        <dbReference type="EMBL" id="CAF1434268.1"/>
    </source>
</evidence>
<dbReference type="AlphaFoldDB" id="A0A815NU78"/>
<accession>A0A815NU78</accession>
<comment type="caution">
    <text evidence="1">The sequence shown here is derived from an EMBL/GenBank/DDBJ whole genome shotgun (WGS) entry which is preliminary data.</text>
</comment>
<organism evidence="1 2">
    <name type="scientific">Adineta ricciae</name>
    <name type="common">Rotifer</name>
    <dbReference type="NCBI Taxonomy" id="249248"/>
    <lineage>
        <taxon>Eukaryota</taxon>
        <taxon>Metazoa</taxon>
        <taxon>Spiralia</taxon>
        <taxon>Gnathifera</taxon>
        <taxon>Rotifera</taxon>
        <taxon>Eurotatoria</taxon>
        <taxon>Bdelloidea</taxon>
        <taxon>Adinetida</taxon>
        <taxon>Adinetidae</taxon>
        <taxon>Adineta</taxon>
    </lineage>
</organism>
<sequence>MVSIILTHSLFRDVHSVQYQNIYIPDMYCSKTIVITHLMDNFLWRPRFVTLATDVLFVGNGKCCRKLSSSLF</sequence>
<protein>
    <submittedName>
        <fullName evidence="1">Uncharacterized protein</fullName>
    </submittedName>
</protein>
<name>A0A815NU78_ADIRI</name>